<organism evidence="1 2">
    <name type="scientific">Pyropia yezoensis</name>
    <name type="common">Susabi-nori</name>
    <name type="synonym">Porphyra yezoensis</name>
    <dbReference type="NCBI Taxonomy" id="2788"/>
    <lineage>
        <taxon>Eukaryota</taxon>
        <taxon>Rhodophyta</taxon>
        <taxon>Bangiophyceae</taxon>
        <taxon>Bangiales</taxon>
        <taxon>Bangiaceae</taxon>
        <taxon>Pyropia</taxon>
    </lineage>
</organism>
<evidence type="ECO:0000313" key="2">
    <source>
        <dbReference type="Proteomes" id="UP000798662"/>
    </source>
</evidence>
<dbReference type="Proteomes" id="UP000798662">
    <property type="component" value="Chromosome 3"/>
</dbReference>
<keyword evidence="2" id="KW-1185">Reference proteome</keyword>
<comment type="caution">
    <text evidence="1">The sequence shown here is derived from an EMBL/GenBank/DDBJ whole genome shotgun (WGS) entry which is preliminary data.</text>
</comment>
<sequence>MRWTLPLPCATAAIAVHAAAGLCCRGGHPTLRSHPVRSRPLPALLLSAARPTTTAATGATTAAATAAPAATARHAWVACGRDAHGQRAASWSARWALPTAMAAGPPSRPPSPPPSPPAGSSLVASAAATSDAASAAATAVPATPPAVAASDASTVPPSSPPPPVVATSGASAMPPTSPPPQVAASDASTVPPTSSPPQVAASDASTVPPTSPPPQVAASDASTVPPSTPPPPPPPPPAAFDAAIAEGSAAAKTAAAALATADAPPPAPATGATPAATSPQRLPSAPPVPAPRGAKRGRSPPIVISDGSPSPRPSRPRRQAPPPLSRAGAAAAARAAAATDGAAVAGGQAAAAAAAAEAAAAPPPLARGCPLVRASGTTPDAVRLRFLTWNVDMDTRSVRARTAAVVRALRALTPPPDVVALQEVSTADVYEEGVSSFEVLRSGLCGEKAGGGRSTGVAPPPGDAASAAAAAPPLRYQLAEDVWPPPAEAPPPPYAAARPPPYFTLLLVREGAFARAPSSGAVTRTPFPASRMGRDLLTLTATVRVVGADGDANAGTDGDAPANSGDGNVGGPVRRPPLRVAVSTGHLESTTDPTATAERRSQLRTLAASLNAAATGGAAAVWGGDGNLRAADVPATLVRKALCEEETPPPKRYTSPDGGDVRLSDAFVQAGSPAAAAYTWDTSVNDNKSFPGAAYAPRARFDRVLTSGPPGLRPVTEHLSLVGTTRVRGGVFPSDHWGVCVDLLLPLPPLSPGGGGR</sequence>
<name>A0ACC3CFY2_PYRYE</name>
<proteinExistence type="predicted"/>
<accession>A0ACC3CFY2</accession>
<protein>
    <submittedName>
        <fullName evidence="1">Uncharacterized protein</fullName>
    </submittedName>
</protein>
<dbReference type="EMBL" id="CM020620">
    <property type="protein sequence ID" value="KAK1868728.1"/>
    <property type="molecule type" value="Genomic_DNA"/>
</dbReference>
<gene>
    <name evidence="1" type="ORF">I4F81_011211</name>
</gene>
<evidence type="ECO:0000313" key="1">
    <source>
        <dbReference type="EMBL" id="KAK1868728.1"/>
    </source>
</evidence>
<reference evidence="1" key="1">
    <citation type="submission" date="2019-11" db="EMBL/GenBank/DDBJ databases">
        <title>Nori genome reveals adaptations in red seaweeds to the harsh intertidal environment.</title>
        <authorList>
            <person name="Wang D."/>
            <person name="Mao Y."/>
        </authorList>
    </citation>
    <scope>NUCLEOTIDE SEQUENCE</scope>
    <source>
        <tissue evidence="1">Gametophyte</tissue>
    </source>
</reference>